<dbReference type="InterPro" id="IPR011006">
    <property type="entry name" value="CheY-like_superfamily"/>
</dbReference>
<keyword evidence="1 2" id="KW-0597">Phosphoprotein</keyword>
<dbReference type="CDD" id="cd00130">
    <property type="entry name" value="PAS"/>
    <property type="match status" value="1"/>
</dbReference>
<sequence>MFDHQKEALTEVLIVEDDEIISSLIEKFLLQREYMVTARVTTGEEALYKVAEHLPDIVLMDINLAGKIDGITATKYITSIFRIPVIFLSAQDDEKTLNRAANAEPASFIIKPFSGKDLYSNIEIALHNDRLLKKSKDFQFSKIRRVARAALSELDAYFILDNRGRILFINPYGEHILNVSRNNVINDPIGKYLTFYDTRQNTVFTDTYQDVIRESLVLGIKQHIAVKMKDGTFRHVVIQSSSIRDAANETIGVMVRMHMKMKNEV</sequence>
<feature type="modified residue" description="4-aspartylphosphate" evidence="2">
    <location>
        <position position="61"/>
    </location>
</feature>
<dbReference type="Pfam" id="PF00072">
    <property type="entry name" value="Response_reg"/>
    <property type="match status" value="1"/>
</dbReference>
<dbReference type="Pfam" id="PF00989">
    <property type="entry name" value="PAS"/>
    <property type="match status" value="1"/>
</dbReference>
<protein>
    <submittedName>
        <fullName evidence="5">Response regulator</fullName>
    </submittedName>
</protein>
<dbReference type="InterPro" id="IPR013767">
    <property type="entry name" value="PAS_fold"/>
</dbReference>
<dbReference type="InterPro" id="IPR000014">
    <property type="entry name" value="PAS"/>
</dbReference>
<accession>A0A2V2MXU0</accession>
<dbReference type="InterPro" id="IPR050595">
    <property type="entry name" value="Bact_response_regulator"/>
</dbReference>
<evidence type="ECO:0000259" key="4">
    <source>
        <dbReference type="PROSITE" id="PS50112"/>
    </source>
</evidence>
<dbReference type="InterPro" id="IPR035965">
    <property type="entry name" value="PAS-like_dom_sf"/>
</dbReference>
<dbReference type="GeneID" id="97548559"/>
<evidence type="ECO:0000259" key="3">
    <source>
        <dbReference type="PROSITE" id="PS50110"/>
    </source>
</evidence>
<evidence type="ECO:0000313" key="6">
    <source>
        <dbReference type="Proteomes" id="UP000245657"/>
    </source>
</evidence>
<dbReference type="OrthoDB" id="2830at2157"/>
<dbReference type="Proteomes" id="UP000245657">
    <property type="component" value="Unassembled WGS sequence"/>
</dbReference>
<comment type="caution">
    <text evidence="5">The sequence shown here is derived from an EMBL/GenBank/DDBJ whole genome shotgun (WGS) entry which is preliminary data.</text>
</comment>
<proteinExistence type="predicted"/>
<dbReference type="PANTHER" id="PTHR44591">
    <property type="entry name" value="STRESS RESPONSE REGULATOR PROTEIN 1"/>
    <property type="match status" value="1"/>
</dbReference>
<dbReference type="AlphaFoldDB" id="A0A2V2MXU0"/>
<evidence type="ECO:0000256" key="2">
    <source>
        <dbReference type="PROSITE-ProRule" id="PRU00169"/>
    </source>
</evidence>
<evidence type="ECO:0000256" key="1">
    <source>
        <dbReference type="ARBA" id="ARBA00022553"/>
    </source>
</evidence>
<name>A0A2V2MXU0_9EURY</name>
<gene>
    <name evidence="5" type="ORF">DK846_07260</name>
</gene>
<reference evidence="5 6" key="1">
    <citation type="submission" date="2018-05" db="EMBL/GenBank/DDBJ databases">
        <title>Draft genome of Methanospirillum lacunae Ki8-1.</title>
        <authorList>
            <person name="Dueholm M.S."/>
            <person name="Nielsen P.H."/>
            <person name="Bakmann L.F."/>
            <person name="Otzen D.E."/>
        </authorList>
    </citation>
    <scope>NUCLEOTIDE SEQUENCE [LARGE SCALE GENOMIC DNA]</scope>
    <source>
        <strain evidence="5 6">Ki8-1</strain>
    </source>
</reference>
<dbReference type="CDD" id="cd17534">
    <property type="entry name" value="REC_DC-like"/>
    <property type="match status" value="1"/>
</dbReference>
<dbReference type="PANTHER" id="PTHR44591:SF23">
    <property type="entry name" value="CHEY SUBFAMILY"/>
    <property type="match status" value="1"/>
</dbReference>
<dbReference type="InterPro" id="IPR001789">
    <property type="entry name" value="Sig_transdc_resp-reg_receiver"/>
</dbReference>
<feature type="domain" description="PAS" evidence="4">
    <location>
        <begin position="139"/>
        <end position="215"/>
    </location>
</feature>
<dbReference type="SUPFAM" id="SSF52172">
    <property type="entry name" value="CheY-like"/>
    <property type="match status" value="1"/>
</dbReference>
<keyword evidence="6" id="KW-1185">Reference proteome</keyword>
<dbReference type="SUPFAM" id="SSF55785">
    <property type="entry name" value="PYP-like sensor domain (PAS domain)"/>
    <property type="match status" value="1"/>
</dbReference>
<dbReference type="Gene3D" id="3.30.450.20">
    <property type="entry name" value="PAS domain"/>
    <property type="match status" value="1"/>
</dbReference>
<dbReference type="GO" id="GO:0006355">
    <property type="term" value="P:regulation of DNA-templated transcription"/>
    <property type="evidence" value="ECO:0007669"/>
    <property type="project" value="InterPro"/>
</dbReference>
<dbReference type="PROSITE" id="PS50110">
    <property type="entry name" value="RESPONSE_REGULATORY"/>
    <property type="match status" value="1"/>
</dbReference>
<dbReference type="SMART" id="SM00448">
    <property type="entry name" value="REC"/>
    <property type="match status" value="1"/>
</dbReference>
<feature type="domain" description="Response regulatory" evidence="3">
    <location>
        <begin position="11"/>
        <end position="126"/>
    </location>
</feature>
<dbReference type="PROSITE" id="PS50112">
    <property type="entry name" value="PAS"/>
    <property type="match status" value="1"/>
</dbReference>
<dbReference type="EMBL" id="QGMY01000006">
    <property type="protein sequence ID" value="PWR72742.1"/>
    <property type="molecule type" value="Genomic_DNA"/>
</dbReference>
<evidence type="ECO:0000313" key="5">
    <source>
        <dbReference type="EMBL" id="PWR72742.1"/>
    </source>
</evidence>
<organism evidence="5 6">
    <name type="scientific">Methanospirillum lacunae</name>
    <dbReference type="NCBI Taxonomy" id="668570"/>
    <lineage>
        <taxon>Archaea</taxon>
        <taxon>Methanobacteriati</taxon>
        <taxon>Methanobacteriota</taxon>
        <taxon>Stenosarchaea group</taxon>
        <taxon>Methanomicrobia</taxon>
        <taxon>Methanomicrobiales</taxon>
        <taxon>Methanospirillaceae</taxon>
        <taxon>Methanospirillum</taxon>
    </lineage>
</organism>
<dbReference type="Gene3D" id="3.40.50.2300">
    <property type="match status" value="1"/>
</dbReference>
<dbReference type="GO" id="GO:0000160">
    <property type="term" value="P:phosphorelay signal transduction system"/>
    <property type="evidence" value="ECO:0007669"/>
    <property type="project" value="InterPro"/>
</dbReference>
<dbReference type="RefSeq" id="WP_109968253.1">
    <property type="nucleotide sequence ID" value="NZ_CP176093.1"/>
</dbReference>